<evidence type="ECO:0000259" key="4">
    <source>
        <dbReference type="PROSITE" id="PS50250"/>
    </source>
</evidence>
<dbReference type="Pfam" id="PF01399">
    <property type="entry name" value="PCI"/>
    <property type="match status" value="1"/>
</dbReference>
<dbReference type="eggNOG" id="KOG1498">
    <property type="taxonomic scope" value="Eukaryota"/>
</dbReference>
<reference evidence="5 6" key="1">
    <citation type="submission" date="2015-12" db="EMBL/GenBank/DDBJ databases">
        <title>Draft genome sequence of Moniliophthora roreri, the causal agent of frosty pod rot of cacao.</title>
        <authorList>
            <person name="Aime M.C."/>
            <person name="Diaz-Valderrama J.R."/>
            <person name="Kijpornyongpan T."/>
            <person name="Phillips-Mora W."/>
        </authorList>
    </citation>
    <scope>NUCLEOTIDE SEQUENCE [LARGE SCALE GENOMIC DNA]</scope>
    <source>
        <strain evidence="5 6">MCA 2952</strain>
    </source>
</reference>
<evidence type="ECO:0000313" key="5">
    <source>
        <dbReference type="EMBL" id="KTB35391.1"/>
    </source>
</evidence>
<feature type="region of interest" description="Disordered" evidence="3">
    <location>
        <begin position="28"/>
        <end position="109"/>
    </location>
</feature>
<sequence>MPSNDSRLSDTLSLLNPLRRRTSLTKSLRSISSAFSRKSKGSAKSGDRDSVFSFHAPEDPPKEAMPVVVETPKEMPKETTEKPKAAASKRKRDKKAAKGKKAVENQSENQSYSVYEQQAISPIILRDPEATKKLLEAIIDSPNGRRAVSRLARTCKAFSKPALDVLWKELDSLTPVVGLFPSSLLKKARKPVLGLSKAPNKEDWVKIMEYGERVRRVVYDESSNAFSAAIFPYFESDRPRKYMFPNLQQLVWKTETAAGLEYCNLFLNSNLESLSLDIGCRTPKLVPLLTDVAKRISLKSLSFMSQVALPDTFEVILGQQDSLQRLVLVAPGALSPDVGRWVASLPKLKSLQLDLSRRSVIAVEGFFDEIPSSGSGASTPSSIATTDSGVFSGEEFDFSDHKKSALRLTGHLKSTETFANMRQLHLTGEAANIAVFLRYFSSPLTQLDIIIEDPPDRADWMDLSNLVCERYSESLQTLRISATSNSRFNDLVRSTSRAEPPTTARLPLDHIRPMPNLGRFEIDLPESIHFTADDVNQVAKCCPMLEELKLCPLGRFPVQTGPPKLTLEDLAPLMEQCPQLHTVSAVINAKEGSPDVLNNLKYSSGSLRRCHFGHSWIDDALHATILLSHLAPRLETVKWFHERNRPGFIENNARGWERVAENLPHIQHVRNAERRRAAEPCIGASVVTIDQGVLVRPSLAESSVQCVPVLVDEAVDVQPELTSVSIDATPQVVETEVDASVEVGHQSVDATPETVSTEVDATPSSSSKSIQVLEVERPRASNYAIIPSISNMLSFTFRILIAYPISIPMRILHIILMSPSYLLMRMRANGERRPSPSDDSAPPDTDDISMTTIQDYDYVYDNEFIPGFHSNCGTEEKGTIAKGTKVSAAVVLVEEVQIHSFNSISIMSDNKKQERDFTPEVNALLPEADSLAKAGKLQEALDKLFVLEKQTRNAADLASTTKLLKAITQHAYNVRDFTQLNNAISVLSKKHGQLKAAIQAMVEQVMGWLDDVKEKEGTERWLELVHTLREVTEGKIFLETPRARVTLLLSRYHEGQAEGKPKEEHRKSMETASELLSDLQVETYSSMERREKTEFILEQMRLLIAVARLKDDASKDSGKDSIADGESEWVKARVCGRKVNEEFLKEKDNEDLKLKYYDLMIQHALHYSWYLDVAKYYHKVWETPSIKEDVSDKGRAALEHIVYYVVLAPHDNEQSDMLHRLFIDPALEKLQLHYNLVKCFTTRELMRWPGIVQLYGEFLRQTPVFSIEKRWEDLHTRIIEHNIRVVAAYYTRITIPRLTSLLDLTRKQTEETLARLVVSKTIWARIDRPAEIITFKAPRSAEDVMNDWSSDMQKLLGLVEKTWMGMNAAQAAQSRIKAASAA</sequence>
<dbReference type="InterPro" id="IPR000717">
    <property type="entry name" value="PCI_dom"/>
</dbReference>
<comment type="caution">
    <text evidence="5">The sequence shown here is derived from an EMBL/GenBank/DDBJ whole genome shotgun (WGS) entry which is preliminary data.</text>
</comment>
<keyword evidence="2" id="KW-0647">Proteasome</keyword>
<dbReference type="PROSITE" id="PS50250">
    <property type="entry name" value="PCI"/>
    <property type="match status" value="1"/>
</dbReference>
<dbReference type="InterPro" id="IPR032675">
    <property type="entry name" value="LRR_dom_sf"/>
</dbReference>
<dbReference type="Gene3D" id="3.80.10.10">
    <property type="entry name" value="Ribonuclease Inhibitor"/>
    <property type="match status" value="1"/>
</dbReference>
<dbReference type="GO" id="GO:0005737">
    <property type="term" value="C:cytoplasm"/>
    <property type="evidence" value="ECO:0007669"/>
    <property type="project" value="TreeGrafter"/>
</dbReference>
<organism evidence="5 6">
    <name type="scientific">Moniliophthora roreri</name>
    <name type="common">Frosty pod rot fungus</name>
    <name type="synonym">Monilia roreri</name>
    <dbReference type="NCBI Taxonomy" id="221103"/>
    <lineage>
        <taxon>Eukaryota</taxon>
        <taxon>Fungi</taxon>
        <taxon>Dikarya</taxon>
        <taxon>Basidiomycota</taxon>
        <taxon>Agaricomycotina</taxon>
        <taxon>Agaricomycetes</taxon>
        <taxon>Agaricomycetidae</taxon>
        <taxon>Agaricales</taxon>
        <taxon>Marasmiineae</taxon>
        <taxon>Marasmiaceae</taxon>
        <taxon>Moniliophthora</taxon>
    </lineage>
</organism>
<dbReference type="SUPFAM" id="SSF46785">
    <property type="entry name" value="Winged helix' DNA-binding domain"/>
    <property type="match status" value="1"/>
</dbReference>
<dbReference type="InterPro" id="IPR036388">
    <property type="entry name" value="WH-like_DNA-bd_sf"/>
</dbReference>
<evidence type="ECO:0000313" key="6">
    <source>
        <dbReference type="Proteomes" id="UP000054988"/>
    </source>
</evidence>
<dbReference type="GO" id="GO:0005634">
    <property type="term" value="C:nucleus"/>
    <property type="evidence" value="ECO:0007669"/>
    <property type="project" value="UniProtKB-ARBA"/>
</dbReference>
<feature type="compositionally biased region" description="Polar residues" evidence="3">
    <location>
        <begin position="753"/>
        <end position="763"/>
    </location>
</feature>
<feature type="domain" description="PCI" evidence="4">
    <location>
        <begin position="1172"/>
        <end position="1340"/>
    </location>
</feature>
<protein>
    <recommendedName>
        <fullName evidence="4">PCI domain-containing protein</fullName>
    </recommendedName>
</protein>
<feature type="compositionally biased region" description="Basic and acidic residues" evidence="3">
    <location>
        <begin position="45"/>
        <end position="62"/>
    </location>
</feature>
<dbReference type="Gene3D" id="1.10.10.10">
    <property type="entry name" value="Winged helix-like DNA-binding domain superfamily/Winged helix DNA-binding domain"/>
    <property type="match status" value="1"/>
</dbReference>
<proteinExistence type="inferred from homology"/>
<name>A0A0W0FGA6_MONRR</name>
<dbReference type="Pfam" id="PF22241">
    <property type="entry name" value="PSMD12-CSN4_N"/>
    <property type="match status" value="1"/>
</dbReference>
<dbReference type="PANTHER" id="PTHR10855">
    <property type="entry name" value="26S PROTEASOME NON-ATPASE REGULATORY SUBUNIT 12/COP9 SIGNALOSOME COMPLEX SUBUNIT 4"/>
    <property type="match status" value="1"/>
</dbReference>
<dbReference type="InterPro" id="IPR054559">
    <property type="entry name" value="PSMD12-CSN4-like_N"/>
</dbReference>
<feature type="region of interest" description="Disordered" evidence="3">
    <location>
        <begin position="744"/>
        <end position="763"/>
    </location>
</feature>
<dbReference type="Pfam" id="PF18098">
    <property type="entry name" value="RPN5_C"/>
    <property type="match status" value="1"/>
</dbReference>
<dbReference type="InterPro" id="IPR040896">
    <property type="entry name" value="RPN5_C"/>
</dbReference>
<dbReference type="PANTHER" id="PTHR10855:SF1">
    <property type="entry name" value="26S PROTEASOME NON-ATPASE REGULATORY SUBUNIT 12"/>
    <property type="match status" value="1"/>
</dbReference>
<evidence type="ECO:0000256" key="3">
    <source>
        <dbReference type="SAM" id="MobiDB-lite"/>
    </source>
</evidence>
<dbReference type="FunFam" id="1.10.10.10:FF:000070">
    <property type="entry name" value="26S proteasome non-ATPase regulatory subunit 12"/>
    <property type="match status" value="1"/>
</dbReference>
<dbReference type="Proteomes" id="UP000054988">
    <property type="component" value="Unassembled WGS sequence"/>
</dbReference>
<accession>A0A0W0FGA6</accession>
<feature type="compositionally biased region" description="Basic and acidic residues" evidence="3">
    <location>
        <begin position="71"/>
        <end position="84"/>
    </location>
</feature>
<feature type="compositionally biased region" description="Basic residues" evidence="3">
    <location>
        <begin position="87"/>
        <end position="100"/>
    </location>
</feature>
<gene>
    <name evidence="5" type="ORF">WG66_11989</name>
</gene>
<dbReference type="EMBL" id="LATX01001990">
    <property type="protein sequence ID" value="KTB35391.1"/>
    <property type="molecule type" value="Genomic_DNA"/>
</dbReference>
<dbReference type="InterPro" id="IPR040134">
    <property type="entry name" value="PSMD12/CSN4"/>
</dbReference>
<comment type="similarity">
    <text evidence="1">Belongs to the proteasome subunit p55 family.</text>
</comment>
<dbReference type="SMART" id="SM00088">
    <property type="entry name" value="PINT"/>
    <property type="match status" value="1"/>
</dbReference>
<dbReference type="GO" id="GO:0008541">
    <property type="term" value="C:proteasome regulatory particle, lid subcomplex"/>
    <property type="evidence" value="ECO:0007669"/>
    <property type="project" value="TreeGrafter"/>
</dbReference>
<evidence type="ECO:0000256" key="1">
    <source>
        <dbReference type="ARBA" id="ARBA00006397"/>
    </source>
</evidence>
<dbReference type="InterPro" id="IPR036390">
    <property type="entry name" value="WH_DNA-bd_sf"/>
</dbReference>
<evidence type="ECO:0000256" key="2">
    <source>
        <dbReference type="ARBA" id="ARBA00022942"/>
    </source>
</evidence>